<proteinExistence type="predicted"/>
<sequence>MTERPTAAEAARALQDVDERRDQAFSSTQREARWVSVVFGIVIFLFLAIPDFLGQEAVSWSSWAFIATFITYGILQRTRRGASVLGRPTSVRKQEFSRQYFRNVLLVLLVLVLTVALAALVPDGLTVPYWRTGLGVVLGGTLIYFGPRSRDWLFTKTKSGRGGPGSVAHGSH</sequence>
<evidence type="ECO:0000313" key="3">
    <source>
        <dbReference type="Proteomes" id="UP001214441"/>
    </source>
</evidence>
<accession>A0ABT7A7C0</accession>
<keyword evidence="1" id="KW-0812">Transmembrane</keyword>
<dbReference type="EMBL" id="JANCPR020000053">
    <property type="protein sequence ID" value="MDJ1137219.1"/>
    <property type="molecule type" value="Genomic_DNA"/>
</dbReference>
<feature type="transmembrane region" description="Helical" evidence="1">
    <location>
        <begin position="127"/>
        <end position="146"/>
    </location>
</feature>
<keyword evidence="1" id="KW-0472">Membrane</keyword>
<dbReference type="Proteomes" id="UP001214441">
    <property type="component" value="Unassembled WGS sequence"/>
</dbReference>
<dbReference type="RefSeq" id="WP_274044231.1">
    <property type="nucleotide sequence ID" value="NZ_JANCPR020000053.1"/>
</dbReference>
<evidence type="ECO:0000313" key="2">
    <source>
        <dbReference type="EMBL" id="MDJ1137219.1"/>
    </source>
</evidence>
<comment type="caution">
    <text evidence="2">The sequence shown here is derived from an EMBL/GenBank/DDBJ whole genome shotgun (WGS) entry which is preliminary data.</text>
</comment>
<keyword evidence="3" id="KW-1185">Reference proteome</keyword>
<protein>
    <submittedName>
        <fullName evidence="2">Uncharacterized protein</fullName>
    </submittedName>
</protein>
<organism evidence="2 3">
    <name type="scientific">Streptomyces iconiensis</name>
    <dbReference type="NCBI Taxonomy" id="1384038"/>
    <lineage>
        <taxon>Bacteria</taxon>
        <taxon>Bacillati</taxon>
        <taxon>Actinomycetota</taxon>
        <taxon>Actinomycetes</taxon>
        <taxon>Kitasatosporales</taxon>
        <taxon>Streptomycetaceae</taxon>
        <taxon>Streptomyces</taxon>
    </lineage>
</organism>
<name>A0ABT7A7C0_9ACTN</name>
<reference evidence="2 3" key="1">
    <citation type="submission" date="2023-05" db="EMBL/GenBank/DDBJ databases">
        <title>Streptantibioticus silvisoli sp. nov., acidotolerant actinomycetes 1 from pine litter.</title>
        <authorList>
            <person name="Swiecimska M."/>
            <person name="Golinska P."/>
            <person name="Sangal V."/>
            <person name="Wachnowicz B."/>
            <person name="Goodfellow M."/>
        </authorList>
    </citation>
    <scope>NUCLEOTIDE SEQUENCE [LARGE SCALE GENOMIC DNA]</scope>
    <source>
        <strain evidence="2 3">DSM 42109</strain>
    </source>
</reference>
<keyword evidence="1" id="KW-1133">Transmembrane helix</keyword>
<feature type="transmembrane region" description="Helical" evidence="1">
    <location>
        <begin position="34"/>
        <end position="52"/>
    </location>
</feature>
<evidence type="ECO:0000256" key="1">
    <source>
        <dbReference type="SAM" id="Phobius"/>
    </source>
</evidence>
<feature type="transmembrane region" description="Helical" evidence="1">
    <location>
        <begin position="58"/>
        <end position="75"/>
    </location>
</feature>
<gene>
    <name evidence="2" type="ORF">NMN56_035795</name>
</gene>
<feature type="transmembrane region" description="Helical" evidence="1">
    <location>
        <begin position="100"/>
        <end position="121"/>
    </location>
</feature>